<comment type="caution">
    <text evidence="5">The sequence shown here is derived from an EMBL/GenBank/DDBJ whole genome shotgun (WGS) entry which is preliminary data.</text>
</comment>
<gene>
    <name evidence="5" type="ORF">SAMN04487940_104108</name>
</gene>
<feature type="domain" description="Glycosyltransferase 2-like" evidence="4">
    <location>
        <begin position="5"/>
        <end position="169"/>
    </location>
</feature>
<accession>A0A975W8X9</accession>
<dbReference type="PANTHER" id="PTHR43179:SF12">
    <property type="entry name" value="GALACTOFURANOSYLTRANSFERASE GLFT2"/>
    <property type="match status" value="1"/>
</dbReference>
<evidence type="ECO:0000313" key="5">
    <source>
        <dbReference type="EMBL" id="SEJ22525.1"/>
    </source>
</evidence>
<evidence type="ECO:0000256" key="3">
    <source>
        <dbReference type="ARBA" id="ARBA00022679"/>
    </source>
</evidence>
<keyword evidence="6" id="KW-1185">Reference proteome</keyword>
<keyword evidence="2" id="KW-0328">Glycosyltransferase</keyword>
<name>A0A975W8X9_9RHOB</name>
<dbReference type="SUPFAM" id="SSF53448">
    <property type="entry name" value="Nucleotide-diphospho-sugar transferases"/>
    <property type="match status" value="1"/>
</dbReference>
<comment type="similarity">
    <text evidence="1">Belongs to the glycosyltransferase 2 family.</text>
</comment>
<dbReference type="Gene3D" id="3.90.550.10">
    <property type="entry name" value="Spore Coat Polysaccharide Biosynthesis Protein SpsA, Chain A"/>
    <property type="match status" value="1"/>
</dbReference>
<dbReference type="AlphaFoldDB" id="A0A975W8X9"/>
<dbReference type="RefSeq" id="WP_048533194.1">
    <property type="nucleotide sequence ID" value="NZ_CATMKJ010000005.1"/>
</dbReference>
<evidence type="ECO:0000259" key="4">
    <source>
        <dbReference type="Pfam" id="PF00535"/>
    </source>
</evidence>
<evidence type="ECO:0000313" key="6">
    <source>
        <dbReference type="Proteomes" id="UP000182932"/>
    </source>
</evidence>
<proteinExistence type="inferred from homology"/>
<dbReference type="GO" id="GO:0016757">
    <property type="term" value="F:glycosyltransferase activity"/>
    <property type="evidence" value="ECO:0007669"/>
    <property type="project" value="UniProtKB-KW"/>
</dbReference>
<keyword evidence="3" id="KW-0808">Transferase</keyword>
<dbReference type="EMBL" id="FNYY01000004">
    <property type="protein sequence ID" value="SEJ22525.1"/>
    <property type="molecule type" value="Genomic_DNA"/>
</dbReference>
<dbReference type="Proteomes" id="UP000182932">
    <property type="component" value="Unassembled WGS sequence"/>
</dbReference>
<evidence type="ECO:0000256" key="2">
    <source>
        <dbReference type="ARBA" id="ARBA00022676"/>
    </source>
</evidence>
<dbReference type="GeneID" id="80817798"/>
<sequence>MRPVSVIIVSHGREAALKRCLKALRQLLYPTFEVVVVADRPTLAALQGLPQAMGIKTAPCDAQNISLARNIGLGLAAGEVVAFIDDDAVPEPTWLTHLAAVFDDAEVAAAGGYVRGRNGISWQWRGAWVDGCGVRHALPLEGERPTVLHPGPGRAVKTEGTNMAFRREVIAGIGGFDPAFRFFLDETDVNLRLARAGLATALVPLAQVHHGFAASARRRADRVPRDLFEIGASHAAFLLRHCPDAKRGGAQARFAGEQRRRLLRHMVAGRLEPRDVRHLLARLEAGFAVGAARAPGALPALPHASEPFAPLPPRPALRPKLTCGRWWHRARLRRQAAHDAAAGHVSTALIFSLTTAYCHVRFTPAGYWEHSGGQFGKSERDEPLFTLRRLRRKCDAEIARIRRERGLTGES</sequence>
<dbReference type="InterPro" id="IPR001173">
    <property type="entry name" value="Glyco_trans_2-like"/>
</dbReference>
<evidence type="ECO:0000256" key="1">
    <source>
        <dbReference type="ARBA" id="ARBA00006739"/>
    </source>
</evidence>
<reference evidence="5 6" key="1">
    <citation type="submission" date="2016-10" db="EMBL/GenBank/DDBJ databases">
        <authorList>
            <person name="Varghese N."/>
            <person name="Submissions S."/>
        </authorList>
    </citation>
    <scope>NUCLEOTIDE SEQUENCE [LARGE SCALE GENOMIC DNA]</scope>
    <source>
        <strain evidence="5 6">FF3</strain>
    </source>
</reference>
<dbReference type="PANTHER" id="PTHR43179">
    <property type="entry name" value="RHAMNOSYLTRANSFERASE WBBL"/>
    <property type="match status" value="1"/>
</dbReference>
<organism evidence="5 6">
    <name type="scientific">Marinovum algicola</name>
    <dbReference type="NCBI Taxonomy" id="42444"/>
    <lineage>
        <taxon>Bacteria</taxon>
        <taxon>Pseudomonadati</taxon>
        <taxon>Pseudomonadota</taxon>
        <taxon>Alphaproteobacteria</taxon>
        <taxon>Rhodobacterales</taxon>
        <taxon>Roseobacteraceae</taxon>
        <taxon>Marinovum</taxon>
    </lineage>
</organism>
<protein>
    <submittedName>
        <fullName evidence="5">Glycosyltransferase, GT2 family</fullName>
    </submittedName>
</protein>
<dbReference type="Pfam" id="PF00535">
    <property type="entry name" value="Glycos_transf_2"/>
    <property type="match status" value="1"/>
</dbReference>
<dbReference type="InterPro" id="IPR029044">
    <property type="entry name" value="Nucleotide-diphossugar_trans"/>
</dbReference>